<dbReference type="EMBL" id="ML993634">
    <property type="protein sequence ID" value="KAF2159668.1"/>
    <property type="molecule type" value="Genomic_DNA"/>
</dbReference>
<evidence type="ECO:0000256" key="4">
    <source>
        <dbReference type="ARBA" id="ARBA00013795"/>
    </source>
</evidence>
<dbReference type="GO" id="GO:0006506">
    <property type="term" value="P:GPI anchor biosynthetic process"/>
    <property type="evidence" value="ECO:0007669"/>
    <property type="project" value="UniProtKB-UniPathway"/>
</dbReference>
<feature type="transmembrane region" description="Helical" evidence="12">
    <location>
        <begin position="131"/>
        <end position="154"/>
    </location>
</feature>
<dbReference type="RefSeq" id="XP_033660557.1">
    <property type="nucleotide sequence ID" value="XM_033818924.1"/>
</dbReference>
<dbReference type="GO" id="GO:0031501">
    <property type="term" value="C:mannosyltransferase complex"/>
    <property type="evidence" value="ECO:0007669"/>
    <property type="project" value="TreeGrafter"/>
</dbReference>
<feature type="transmembrane region" description="Helical" evidence="12">
    <location>
        <begin position="270"/>
        <end position="291"/>
    </location>
</feature>
<comment type="function">
    <text evidence="12">Mannosyltransferase involved in glycosylphosphatidylinositol-anchor biosynthesis.</text>
</comment>
<dbReference type="EC" id="2.4.1.-" evidence="12"/>
<comment type="similarity">
    <text evidence="3 12">Belongs to the PIGV family.</text>
</comment>
<dbReference type="UniPathway" id="UPA00196"/>
<dbReference type="PANTHER" id="PTHR12468:SF2">
    <property type="entry name" value="GPI MANNOSYLTRANSFERASE 2"/>
    <property type="match status" value="1"/>
</dbReference>
<dbReference type="AlphaFoldDB" id="A0A6A6C083"/>
<protein>
    <recommendedName>
        <fullName evidence="4 12">GPI mannosyltransferase 2</fullName>
        <ecNumber evidence="12">2.4.1.-</ecNumber>
    </recommendedName>
</protein>
<keyword evidence="5 12" id="KW-0337">GPI-anchor biosynthesis</keyword>
<feature type="transmembrane region" description="Helical" evidence="12">
    <location>
        <begin position="428"/>
        <end position="450"/>
    </location>
</feature>
<evidence type="ECO:0000313" key="13">
    <source>
        <dbReference type="EMBL" id="KAF2159668.1"/>
    </source>
</evidence>
<dbReference type="InterPro" id="IPR007315">
    <property type="entry name" value="PIG-V/Gpi18"/>
</dbReference>
<comment type="pathway">
    <text evidence="2 12">Glycolipid biosynthesis; glycosylphosphatidylinositol-anchor biosynthesis.</text>
</comment>
<dbReference type="OrthoDB" id="10252502at2759"/>
<evidence type="ECO:0000256" key="2">
    <source>
        <dbReference type="ARBA" id="ARBA00004687"/>
    </source>
</evidence>
<sequence length="485" mass="53297">MALNGGSTPTQATSSPVSTNASIGRLIRLFWVWKALLLTIAAVSPGPGYDTSTQILFDRYPSYSETWLAEASRWLAAKLTKWDAIYFTNTAARGLAFEQEWAFSPVFSKVVSFLAGVFPYSVCGSRIVCNAWAGILISHVSHLGAVLVLFALTYQLIPASDDKRRQIAFTTACLHVISPGGLFLSAFYGESAFALLNFSGMAIFALPTSSRLETSFDVYRGAKIIAGGLAFGLASVARSNGIFSGVFLAWDAVAQLPILPHMLQQRQWNKLFWLASTLLSGSLILVCQVLLQGWAYAQYCTKGNWRPWCAWLPPSIYTWVQQHYWGVGFLRYWTLSNAPLFALAAPMAFVLFGTGIVALERTKLMAMVQDTLGKGKGSDKKVLVETAAQTRFVGFVFRFALPQVILATLALTSFHVQILNRISSGYPVWYIVLAIAIHADTSGLSAKKYGFFLGWLTQHSTWIIRAMVMYAIVQGGLYASFMPPA</sequence>
<evidence type="ECO:0000313" key="14">
    <source>
        <dbReference type="Proteomes" id="UP000799537"/>
    </source>
</evidence>
<evidence type="ECO:0000256" key="6">
    <source>
        <dbReference type="ARBA" id="ARBA00022676"/>
    </source>
</evidence>
<dbReference type="GeneID" id="54572196"/>
<evidence type="ECO:0000256" key="5">
    <source>
        <dbReference type="ARBA" id="ARBA00022502"/>
    </source>
</evidence>
<keyword evidence="7 12" id="KW-0808">Transferase</keyword>
<evidence type="ECO:0000256" key="8">
    <source>
        <dbReference type="ARBA" id="ARBA00022692"/>
    </source>
</evidence>
<feature type="transmembrane region" description="Helical" evidence="12">
    <location>
        <begin position="462"/>
        <end position="481"/>
    </location>
</feature>
<dbReference type="Proteomes" id="UP000799537">
    <property type="component" value="Unassembled WGS sequence"/>
</dbReference>
<evidence type="ECO:0000256" key="9">
    <source>
        <dbReference type="ARBA" id="ARBA00022824"/>
    </source>
</evidence>
<feature type="transmembrane region" description="Helical" evidence="12">
    <location>
        <begin position="340"/>
        <end position="359"/>
    </location>
</feature>
<evidence type="ECO:0000256" key="3">
    <source>
        <dbReference type="ARBA" id="ARBA00008698"/>
    </source>
</evidence>
<keyword evidence="10 12" id="KW-1133">Transmembrane helix</keyword>
<comment type="subcellular location">
    <subcellularLocation>
        <location evidence="1 12">Endoplasmic reticulum membrane</location>
        <topology evidence="1 12">Multi-pass membrane protein</topology>
    </subcellularLocation>
</comment>
<dbReference type="GO" id="GO:0000009">
    <property type="term" value="F:alpha-1,6-mannosyltransferase activity"/>
    <property type="evidence" value="ECO:0007669"/>
    <property type="project" value="InterPro"/>
</dbReference>
<dbReference type="GO" id="GO:0005789">
    <property type="term" value="C:endoplasmic reticulum membrane"/>
    <property type="evidence" value="ECO:0007669"/>
    <property type="project" value="UniProtKB-SubCell"/>
</dbReference>
<name>A0A6A6C083_ZASCE</name>
<keyword evidence="14" id="KW-1185">Reference proteome</keyword>
<keyword evidence="9 12" id="KW-0256">Endoplasmic reticulum</keyword>
<organism evidence="13 14">
    <name type="scientific">Zasmidium cellare ATCC 36951</name>
    <dbReference type="NCBI Taxonomy" id="1080233"/>
    <lineage>
        <taxon>Eukaryota</taxon>
        <taxon>Fungi</taxon>
        <taxon>Dikarya</taxon>
        <taxon>Ascomycota</taxon>
        <taxon>Pezizomycotina</taxon>
        <taxon>Dothideomycetes</taxon>
        <taxon>Dothideomycetidae</taxon>
        <taxon>Mycosphaerellales</taxon>
        <taxon>Mycosphaerellaceae</taxon>
        <taxon>Zasmidium</taxon>
    </lineage>
</organism>
<evidence type="ECO:0000256" key="7">
    <source>
        <dbReference type="ARBA" id="ARBA00022679"/>
    </source>
</evidence>
<feature type="transmembrane region" description="Helical" evidence="12">
    <location>
        <begin position="395"/>
        <end position="416"/>
    </location>
</feature>
<dbReference type="PANTHER" id="PTHR12468">
    <property type="entry name" value="GPI MANNOSYLTRANSFERASE 2"/>
    <property type="match status" value="1"/>
</dbReference>
<feature type="transmembrane region" description="Helical" evidence="12">
    <location>
        <begin position="166"/>
        <end position="188"/>
    </location>
</feature>
<reference evidence="13" key="1">
    <citation type="journal article" date="2020" name="Stud. Mycol.">
        <title>101 Dothideomycetes genomes: a test case for predicting lifestyles and emergence of pathogens.</title>
        <authorList>
            <person name="Haridas S."/>
            <person name="Albert R."/>
            <person name="Binder M."/>
            <person name="Bloem J."/>
            <person name="Labutti K."/>
            <person name="Salamov A."/>
            <person name="Andreopoulos B."/>
            <person name="Baker S."/>
            <person name="Barry K."/>
            <person name="Bills G."/>
            <person name="Bluhm B."/>
            <person name="Cannon C."/>
            <person name="Castanera R."/>
            <person name="Culley D."/>
            <person name="Daum C."/>
            <person name="Ezra D."/>
            <person name="Gonzalez J."/>
            <person name="Henrissat B."/>
            <person name="Kuo A."/>
            <person name="Liang C."/>
            <person name="Lipzen A."/>
            <person name="Lutzoni F."/>
            <person name="Magnuson J."/>
            <person name="Mondo S."/>
            <person name="Nolan M."/>
            <person name="Ohm R."/>
            <person name="Pangilinan J."/>
            <person name="Park H.-J."/>
            <person name="Ramirez L."/>
            <person name="Alfaro M."/>
            <person name="Sun H."/>
            <person name="Tritt A."/>
            <person name="Yoshinaga Y."/>
            <person name="Zwiers L.-H."/>
            <person name="Turgeon B."/>
            <person name="Goodwin S."/>
            <person name="Spatafora J."/>
            <person name="Crous P."/>
            <person name="Grigoriev I."/>
        </authorList>
    </citation>
    <scope>NUCLEOTIDE SEQUENCE</scope>
    <source>
        <strain evidence="13">ATCC 36951</strain>
    </source>
</reference>
<evidence type="ECO:0000256" key="11">
    <source>
        <dbReference type="ARBA" id="ARBA00023136"/>
    </source>
</evidence>
<dbReference type="Pfam" id="PF04188">
    <property type="entry name" value="Mannosyl_trans2"/>
    <property type="match status" value="1"/>
</dbReference>
<accession>A0A6A6C083</accession>
<keyword evidence="8 12" id="KW-0812">Transmembrane</keyword>
<evidence type="ECO:0000256" key="12">
    <source>
        <dbReference type="RuleBase" id="RU363112"/>
    </source>
</evidence>
<keyword evidence="11 12" id="KW-0472">Membrane</keyword>
<dbReference type="GO" id="GO:0004376">
    <property type="term" value="F:GPI mannosyltransferase activity"/>
    <property type="evidence" value="ECO:0007669"/>
    <property type="project" value="InterPro"/>
</dbReference>
<evidence type="ECO:0000256" key="1">
    <source>
        <dbReference type="ARBA" id="ARBA00004477"/>
    </source>
</evidence>
<proteinExistence type="inferred from homology"/>
<gene>
    <name evidence="13" type="ORF">M409DRAFT_70853</name>
</gene>
<comment type="caution">
    <text evidence="12">Lacks conserved residue(s) required for the propagation of feature annotation.</text>
</comment>
<keyword evidence="6 12" id="KW-0328">Glycosyltransferase</keyword>
<evidence type="ECO:0000256" key="10">
    <source>
        <dbReference type="ARBA" id="ARBA00022989"/>
    </source>
</evidence>